<dbReference type="KEGG" id="spun:BFF78_42080"/>
<accession>A0A1D7YMN0</accession>
<dbReference type="Proteomes" id="UP000094960">
    <property type="component" value="Chromosome"/>
</dbReference>
<dbReference type="EMBL" id="CP017248">
    <property type="protein sequence ID" value="AOR36764.1"/>
    <property type="molecule type" value="Genomic_DNA"/>
</dbReference>
<name>A0A1D7YMN0_9ACTN</name>
<gene>
    <name evidence="1" type="ORF">BFF78_00550</name>
    <name evidence="2" type="ORF">BFF78_42080</name>
</gene>
<proteinExistence type="predicted"/>
<dbReference type="KEGG" id="spun:BFF78_00550"/>
<protein>
    <submittedName>
        <fullName evidence="2">Uncharacterized protein</fullName>
    </submittedName>
</protein>
<sequence length="69" mass="7252">MVDCVAQEDGRAVGGFSMADDHLTGEVQAAAGLRLFGVTVVDLFEGVPYLATGRPLCGILGQKTADERR</sequence>
<dbReference type="AlphaFoldDB" id="A0A1D7YMN0"/>
<dbReference type="EMBL" id="CP017248">
    <property type="protein sequence ID" value="AOR29781.1"/>
    <property type="molecule type" value="Genomic_DNA"/>
</dbReference>
<reference evidence="3" key="1">
    <citation type="submission" date="2016-09" db="EMBL/GenBank/DDBJ databases">
        <title>Streptomyces puniciscabiei strain:TW1S1 Genome sequencing and assembly.</title>
        <authorList>
            <person name="Kim M.-K."/>
            <person name="Kim S.B."/>
        </authorList>
    </citation>
    <scope>NUCLEOTIDE SEQUENCE [LARGE SCALE GENOMIC DNA]</scope>
    <source>
        <strain evidence="3">TW1S1</strain>
    </source>
</reference>
<keyword evidence="3" id="KW-1185">Reference proteome</keyword>
<organism evidence="2 3">
    <name type="scientific">Streptomyces fodineus</name>
    <dbReference type="NCBI Taxonomy" id="1904616"/>
    <lineage>
        <taxon>Bacteria</taxon>
        <taxon>Bacillati</taxon>
        <taxon>Actinomycetota</taxon>
        <taxon>Actinomycetes</taxon>
        <taxon>Kitasatosporales</taxon>
        <taxon>Streptomycetaceae</taxon>
        <taxon>Streptomyces</taxon>
    </lineage>
</organism>
<evidence type="ECO:0000313" key="3">
    <source>
        <dbReference type="Proteomes" id="UP000094960"/>
    </source>
</evidence>
<reference evidence="2" key="2">
    <citation type="submission" date="2016-09" db="EMBL/GenBank/DDBJ databases">
        <authorList>
            <person name="Kim M.-K."/>
            <person name="Kim S.B."/>
        </authorList>
    </citation>
    <scope>NUCLEOTIDE SEQUENCE</scope>
    <source>
        <strain evidence="2">TW1S1</strain>
    </source>
</reference>
<evidence type="ECO:0000313" key="1">
    <source>
        <dbReference type="EMBL" id="AOR29781.1"/>
    </source>
</evidence>
<reference evidence="2" key="3">
    <citation type="journal article" date="2019" name="Int. J. Syst. Evol. Microbiol.">
        <title>Streptomyces fodineus sp. nov., an actinobacterium with antifungal activity isolated from mine area soil.</title>
        <authorList>
            <person name="Kim M.K."/>
            <person name="Kang H.J."/>
            <person name="Roh S.G."/>
            <person name="Park J.S."/>
            <person name="Kim S.B."/>
        </authorList>
    </citation>
    <scope>NUCLEOTIDE SEQUENCE</scope>
    <source>
        <strain evidence="2">TW1S1</strain>
    </source>
</reference>
<evidence type="ECO:0000313" key="2">
    <source>
        <dbReference type="EMBL" id="AOR36764.1"/>
    </source>
</evidence>